<dbReference type="AlphaFoldDB" id="A0A031LPD8"/>
<dbReference type="CDD" id="cd10511">
    <property type="entry name" value="Zn-ribbon_TFS"/>
    <property type="match status" value="1"/>
</dbReference>
<feature type="binding site" evidence="7">
    <location>
        <position position="104"/>
    </location>
    <ligand>
        <name>Zn(2+)</name>
        <dbReference type="ChEBI" id="CHEBI:29105"/>
        <label>2</label>
    </ligand>
</feature>
<dbReference type="InterPro" id="IPR001222">
    <property type="entry name" value="Znf_TFIIS"/>
</dbReference>
<dbReference type="GO" id="GO:0000428">
    <property type="term" value="C:DNA-directed RNA polymerase complex"/>
    <property type="evidence" value="ECO:0007669"/>
    <property type="project" value="UniProtKB-KW"/>
</dbReference>
<dbReference type="RefSeq" id="WP_048099471.1">
    <property type="nucleotide sequence ID" value="NZ_JFZT01000039.1"/>
</dbReference>
<dbReference type="PROSITE" id="PS01030">
    <property type="entry name" value="RNA_POL_M_15KD"/>
    <property type="match status" value="1"/>
</dbReference>
<keyword evidence="1 7" id="KW-0479">Metal-binding</keyword>
<keyword evidence="2 8" id="KW-0863">Zinc-finger</keyword>
<feature type="binding site" evidence="7">
    <location>
        <position position="7"/>
    </location>
    <ligand>
        <name>Zn(2+)</name>
        <dbReference type="ChEBI" id="CHEBI:29105"/>
        <label>1</label>
    </ligand>
</feature>
<evidence type="ECO:0000256" key="3">
    <source>
        <dbReference type="ARBA" id="ARBA00022833"/>
    </source>
</evidence>
<dbReference type="GO" id="GO:0003899">
    <property type="term" value="F:DNA-directed RNA polymerase activity"/>
    <property type="evidence" value="ECO:0007669"/>
    <property type="project" value="InterPro"/>
</dbReference>
<dbReference type="Gene3D" id="2.20.25.10">
    <property type="match status" value="1"/>
</dbReference>
<evidence type="ECO:0000313" key="12">
    <source>
        <dbReference type="Proteomes" id="UP000024332"/>
    </source>
</evidence>
<protein>
    <submittedName>
        <fullName evidence="11">DNA-directed RNA polymerase subunit M</fullName>
    </submittedName>
</protein>
<accession>A0A031LPD8</accession>
<dbReference type="PROSITE" id="PS51133">
    <property type="entry name" value="ZF_TFIIS_2"/>
    <property type="match status" value="1"/>
</dbReference>
<dbReference type="OrthoDB" id="72957at2157"/>
<dbReference type="PANTHER" id="PTHR11239:SF12">
    <property type="entry name" value="DNA-DIRECTED RNA POLYMERASE III SUBUNIT RPC10"/>
    <property type="match status" value="1"/>
</dbReference>
<dbReference type="NCBIfam" id="TIGR01384">
    <property type="entry name" value="TFS_arch"/>
    <property type="match status" value="1"/>
</dbReference>
<evidence type="ECO:0000256" key="6">
    <source>
        <dbReference type="PIRNR" id="PIRNR005586"/>
    </source>
</evidence>
<evidence type="ECO:0000259" key="10">
    <source>
        <dbReference type="PROSITE" id="PS51133"/>
    </source>
</evidence>
<keyword evidence="5 6" id="KW-0804">Transcription</keyword>
<dbReference type="GO" id="GO:0008270">
    <property type="term" value="F:zinc ion binding"/>
    <property type="evidence" value="ECO:0007669"/>
    <property type="project" value="UniProtKB-KW"/>
</dbReference>
<evidence type="ECO:0000256" key="8">
    <source>
        <dbReference type="PIRSR" id="PIRSR005586-2"/>
    </source>
</evidence>
<evidence type="ECO:0000256" key="7">
    <source>
        <dbReference type="PIRSR" id="PIRSR005586-1"/>
    </source>
</evidence>
<feature type="binding site" evidence="7">
    <location>
        <position position="4"/>
    </location>
    <ligand>
        <name>Zn(2+)</name>
        <dbReference type="ChEBI" id="CHEBI:29105"/>
        <label>1</label>
    </ligand>
</feature>
<dbReference type="PANTHER" id="PTHR11239">
    <property type="entry name" value="DNA-DIRECTED RNA POLYMERASE"/>
    <property type="match status" value="1"/>
</dbReference>
<keyword evidence="12" id="KW-1185">Reference proteome</keyword>
<dbReference type="SUPFAM" id="SSF57783">
    <property type="entry name" value="Zinc beta-ribbon"/>
    <property type="match status" value="1"/>
</dbReference>
<organism evidence="11 12">
    <name type="scientific">Candidatus Acidianus copahuensis</name>
    <dbReference type="NCBI Taxonomy" id="1160895"/>
    <lineage>
        <taxon>Archaea</taxon>
        <taxon>Thermoproteota</taxon>
        <taxon>Thermoprotei</taxon>
        <taxon>Sulfolobales</taxon>
        <taxon>Sulfolobaceae</taxon>
        <taxon>Acidianus</taxon>
    </lineage>
</organism>
<evidence type="ECO:0000256" key="5">
    <source>
        <dbReference type="ARBA" id="ARBA00023163"/>
    </source>
</evidence>
<dbReference type="GO" id="GO:0006355">
    <property type="term" value="P:regulation of DNA-templated transcription"/>
    <property type="evidence" value="ECO:0007669"/>
    <property type="project" value="InterPro"/>
</dbReference>
<keyword evidence="3 7" id="KW-0862">Zinc</keyword>
<evidence type="ECO:0000256" key="2">
    <source>
        <dbReference type="ARBA" id="ARBA00022771"/>
    </source>
</evidence>
<dbReference type="EMBL" id="JFZT01000039">
    <property type="protein sequence ID" value="EZQ06947.1"/>
    <property type="molecule type" value="Genomic_DNA"/>
</dbReference>
<dbReference type="GO" id="GO:0003676">
    <property type="term" value="F:nucleic acid binding"/>
    <property type="evidence" value="ECO:0007669"/>
    <property type="project" value="InterPro"/>
</dbReference>
<feature type="binding site" evidence="7">
    <location>
        <position position="76"/>
    </location>
    <ligand>
        <name>Zn(2+)</name>
        <dbReference type="ChEBI" id="CHEBI:29105"/>
        <label>2</label>
    </ligand>
</feature>
<comment type="caution">
    <text evidence="11">The sequence shown here is derived from an EMBL/GenBank/DDBJ whole genome shotgun (WGS) entry which is preliminary data.</text>
</comment>
<dbReference type="SMART" id="SM00440">
    <property type="entry name" value="ZnF_C2C2"/>
    <property type="match status" value="1"/>
</dbReference>
<feature type="domain" description="TFIIS-type" evidence="10">
    <location>
        <begin position="69"/>
        <end position="109"/>
    </location>
</feature>
<dbReference type="STRING" id="1160895.CM19_06190"/>
<evidence type="ECO:0000256" key="1">
    <source>
        <dbReference type="ARBA" id="ARBA00022723"/>
    </source>
</evidence>
<proteinExistence type="inferred from homology"/>
<feature type="zinc finger region" description="C4-type" evidence="8">
    <location>
        <begin position="4"/>
        <end position="27"/>
    </location>
</feature>
<dbReference type="GO" id="GO:0006351">
    <property type="term" value="P:DNA-templated transcription"/>
    <property type="evidence" value="ECO:0007669"/>
    <property type="project" value="InterPro"/>
</dbReference>
<feature type="binding site" evidence="7">
    <location>
        <position position="101"/>
    </location>
    <ligand>
        <name>Zn(2+)</name>
        <dbReference type="ChEBI" id="CHEBI:29105"/>
        <label>2</label>
    </ligand>
</feature>
<dbReference type="SMART" id="SM00661">
    <property type="entry name" value="RPOL9"/>
    <property type="match status" value="1"/>
</dbReference>
<keyword evidence="4" id="KW-0805">Transcription regulation</keyword>
<evidence type="ECO:0000256" key="4">
    <source>
        <dbReference type="ARBA" id="ARBA00023015"/>
    </source>
</evidence>
<dbReference type="Pfam" id="PF01096">
    <property type="entry name" value="Zn_ribbon_TFIIS"/>
    <property type="match status" value="1"/>
</dbReference>
<feature type="binding site" evidence="7">
    <location>
        <position position="27"/>
    </location>
    <ligand>
        <name>Zn(2+)</name>
        <dbReference type="ChEBI" id="CHEBI:29105"/>
        <label>1</label>
    </ligand>
</feature>
<keyword evidence="11" id="KW-0240">DNA-directed RNA polymerase</keyword>
<dbReference type="PROSITE" id="PS00466">
    <property type="entry name" value="ZF_TFIIS_1"/>
    <property type="match status" value="1"/>
</dbReference>
<name>A0A031LPD8_9CREN</name>
<evidence type="ECO:0000313" key="11">
    <source>
        <dbReference type="EMBL" id="EZQ06947.1"/>
    </source>
</evidence>
<dbReference type="InterPro" id="IPR006288">
    <property type="entry name" value="TFS"/>
</dbReference>
<comment type="similarity">
    <text evidence="6 9">Belongs to the archaeal rpoM/eukaryotic RPA12/RPB9/RPC11 RNA polymerase family.</text>
</comment>
<dbReference type="PIRSF" id="PIRSF005586">
    <property type="entry name" value="RNApol_RpoM"/>
    <property type="match status" value="1"/>
</dbReference>
<dbReference type="Proteomes" id="UP000024332">
    <property type="component" value="Unassembled WGS sequence"/>
</dbReference>
<reference evidence="11 12" key="1">
    <citation type="submission" date="2014-03" db="EMBL/GenBank/DDBJ databases">
        <title>Draft genome sequence of the novel thermoacidophilic archaea Acidianus copahuensis ALE1 strain, isolated from Copahue volcanic area in Neuquen Argentina.</title>
        <authorList>
            <person name="Urbieta M.S."/>
            <person name="Rascovan N."/>
            <person name="Castro C."/>
            <person name="Revale S."/>
            <person name="Giaveno M.A."/>
            <person name="Vazquez M.P."/>
            <person name="Donati E.R."/>
        </authorList>
    </citation>
    <scope>NUCLEOTIDE SEQUENCE [LARGE SCALE GENOMIC DNA]</scope>
    <source>
        <strain evidence="11 12">ALE1</strain>
    </source>
</reference>
<dbReference type="InterPro" id="IPR012164">
    <property type="entry name" value="Rpa12/Rpb9/Rpc10/TFS"/>
</dbReference>
<feature type="binding site" evidence="7">
    <location>
        <position position="73"/>
    </location>
    <ligand>
        <name>Zn(2+)</name>
        <dbReference type="ChEBI" id="CHEBI:29105"/>
        <label>2</label>
    </ligand>
</feature>
<sequence>MKFCPKCNSLMTPRRINGKSVLKCVKCGYEIDANAGGKKDVVTTKVQHAESEKILVIDEEVPERAQKVKGVVCPACKNDEAYFWILQTRSADEPATRFYKCTRCGKVWREYE</sequence>
<feature type="binding site" evidence="7">
    <location>
        <position position="24"/>
    </location>
    <ligand>
        <name>Zn(2+)</name>
        <dbReference type="ChEBI" id="CHEBI:29105"/>
        <label>1</label>
    </ligand>
</feature>
<dbReference type="Pfam" id="PF02150">
    <property type="entry name" value="Zn_ribbon_RPB9"/>
    <property type="match status" value="1"/>
</dbReference>
<dbReference type="InterPro" id="IPR001529">
    <property type="entry name" value="Zn_ribbon_RPB9"/>
</dbReference>
<evidence type="ECO:0000256" key="9">
    <source>
        <dbReference type="RuleBase" id="RU003474"/>
    </source>
</evidence>
<dbReference type="InterPro" id="IPR019761">
    <property type="entry name" value="DNA-dir_RNA_pol-M_15_CS"/>
</dbReference>
<gene>
    <name evidence="11" type="ORF">CM19_06190</name>
</gene>